<evidence type="ECO:0000259" key="1">
    <source>
        <dbReference type="PROSITE" id="PS50883"/>
    </source>
</evidence>
<feature type="domain" description="EAL" evidence="1">
    <location>
        <begin position="323"/>
        <end position="576"/>
    </location>
</feature>
<evidence type="ECO:0000313" key="4">
    <source>
        <dbReference type="Proteomes" id="UP000306477"/>
    </source>
</evidence>
<dbReference type="CDD" id="cd01948">
    <property type="entry name" value="EAL"/>
    <property type="match status" value="1"/>
</dbReference>
<dbReference type="PROSITE" id="PS50887">
    <property type="entry name" value="GGDEF"/>
    <property type="match status" value="1"/>
</dbReference>
<dbReference type="CDD" id="cd01949">
    <property type="entry name" value="GGDEF"/>
    <property type="match status" value="1"/>
</dbReference>
<name>A0A4S3PNM2_9BACI</name>
<dbReference type="PANTHER" id="PTHR44757">
    <property type="entry name" value="DIGUANYLATE CYCLASE DGCP"/>
    <property type="match status" value="1"/>
</dbReference>
<dbReference type="AlphaFoldDB" id="A0A4S3PNM2"/>
<dbReference type="FunFam" id="3.30.70.270:FF:000001">
    <property type="entry name" value="Diguanylate cyclase domain protein"/>
    <property type="match status" value="1"/>
</dbReference>
<proteinExistence type="predicted"/>
<dbReference type="Pfam" id="PF00563">
    <property type="entry name" value="EAL"/>
    <property type="match status" value="1"/>
</dbReference>
<dbReference type="InterPro" id="IPR013656">
    <property type="entry name" value="PAS_4"/>
</dbReference>
<accession>A0A4S3PNM2</accession>
<gene>
    <name evidence="3" type="ORF">E1I69_16185</name>
</gene>
<dbReference type="SUPFAM" id="SSF55785">
    <property type="entry name" value="PYP-like sensor domain (PAS domain)"/>
    <property type="match status" value="1"/>
</dbReference>
<dbReference type="Gene3D" id="3.30.450.20">
    <property type="entry name" value="PAS domain"/>
    <property type="match status" value="1"/>
</dbReference>
<dbReference type="Pfam" id="PF00990">
    <property type="entry name" value="GGDEF"/>
    <property type="match status" value="1"/>
</dbReference>
<evidence type="ECO:0000259" key="2">
    <source>
        <dbReference type="PROSITE" id="PS50887"/>
    </source>
</evidence>
<comment type="caution">
    <text evidence="3">The sequence shown here is derived from an EMBL/GenBank/DDBJ whole genome shotgun (WGS) entry which is preliminary data.</text>
</comment>
<dbReference type="FunFam" id="3.20.20.450:FF:000001">
    <property type="entry name" value="Cyclic di-GMP phosphodiesterase yahA"/>
    <property type="match status" value="1"/>
</dbReference>
<dbReference type="InterPro" id="IPR052155">
    <property type="entry name" value="Biofilm_reg_signaling"/>
</dbReference>
<dbReference type="PROSITE" id="PS50883">
    <property type="entry name" value="EAL"/>
    <property type="match status" value="1"/>
</dbReference>
<dbReference type="SUPFAM" id="SSF55073">
    <property type="entry name" value="Nucleotide cyclase"/>
    <property type="match status" value="1"/>
</dbReference>
<dbReference type="Gene3D" id="3.30.70.270">
    <property type="match status" value="1"/>
</dbReference>
<sequence>MNRMNNVILKDDQFSRFDEKIEAIIFEIILKHIKDLIYVMKVEDNGGFSYVFLNEEAKGHAKLTDDSIGKTLHEVLPLETANHLDEQYKSVMEKKEPVSFQDVVILADKRIVHGESILTPIFDDNGDITFIVSVTRDISARVADKEMITYMAYHDPLTGLPNRSSLKKDLDNAVEKAEMTNQNLALMFIDLDRFKFFNDSMGHVAGDHLLKAVGERLTSISEKSYKVFRQGGDEFIVILPNTSRELSEQFAQNVNRAFEKPFRLEAKEFFISASIGISIFPTDGSDGDSLIKNADTALYRAKELGRSLYQFYSFDLQKQTTHLMQLETGLRKAIEKNELEIYYQPQLDLSTDKVTSFEALLRWKHPVLGFVSPVEFIPIAEETGLILSIGEWIIQTVCRKLKQWKEYGYGSVSVSINLSPKQFQQPELVTMIQQNIEENQLYPGCLEFELTEGAMQDPKRTLQTLAKLKEIGVRISVDDFGTGYSSLSYIKKLPIDTLKIDQSFVKDVLRDEKDAAITTTIIHLAQSLGLSVIAEGVEVEQQVEFFKIMGCHKVQGYFFSKPIPEDEMVEHYLKNK</sequence>
<organism evidence="3 4">
    <name type="scientific">Bacillus timonensis</name>
    <dbReference type="NCBI Taxonomy" id="1033734"/>
    <lineage>
        <taxon>Bacteria</taxon>
        <taxon>Bacillati</taxon>
        <taxon>Bacillota</taxon>
        <taxon>Bacilli</taxon>
        <taxon>Bacillales</taxon>
        <taxon>Bacillaceae</taxon>
        <taxon>Bacillus</taxon>
    </lineage>
</organism>
<dbReference type="PANTHER" id="PTHR44757:SF2">
    <property type="entry name" value="BIOFILM ARCHITECTURE MAINTENANCE PROTEIN MBAA"/>
    <property type="match status" value="1"/>
</dbReference>
<dbReference type="SUPFAM" id="SSF141868">
    <property type="entry name" value="EAL domain-like"/>
    <property type="match status" value="1"/>
</dbReference>
<dbReference type="OrthoDB" id="9759607at2"/>
<dbReference type="RefSeq" id="WP_136380606.1">
    <property type="nucleotide sequence ID" value="NZ_SLUB01000033.1"/>
</dbReference>
<dbReference type="SMART" id="SM00267">
    <property type="entry name" value="GGDEF"/>
    <property type="match status" value="1"/>
</dbReference>
<dbReference type="Gene3D" id="3.20.20.450">
    <property type="entry name" value="EAL domain"/>
    <property type="match status" value="1"/>
</dbReference>
<dbReference type="InterPro" id="IPR035965">
    <property type="entry name" value="PAS-like_dom_sf"/>
</dbReference>
<dbReference type="InterPro" id="IPR035919">
    <property type="entry name" value="EAL_sf"/>
</dbReference>
<protein>
    <submittedName>
        <fullName evidence="3">GGDEF and EAL domain-containing protein</fullName>
    </submittedName>
</protein>
<dbReference type="NCBIfam" id="TIGR00254">
    <property type="entry name" value="GGDEF"/>
    <property type="match status" value="1"/>
</dbReference>
<dbReference type="EMBL" id="SLUB01000033">
    <property type="protein sequence ID" value="THE11177.1"/>
    <property type="molecule type" value="Genomic_DNA"/>
</dbReference>
<reference evidence="3 4" key="1">
    <citation type="journal article" date="2019" name="Indoor Air">
        <title>Impacts of indoor surface finishes on bacterial viability.</title>
        <authorList>
            <person name="Hu J."/>
            <person name="Maamar S.B."/>
            <person name="Glawe A.J."/>
            <person name="Gottel N."/>
            <person name="Gilbert J.A."/>
            <person name="Hartmann E.M."/>
        </authorList>
    </citation>
    <scope>NUCLEOTIDE SEQUENCE [LARGE SCALE GENOMIC DNA]</scope>
    <source>
        <strain evidence="3 4">AF060A6</strain>
    </source>
</reference>
<dbReference type="Pfam" id="PF08448">
    <property type="entry name" value="PAS_4"/>
    <property type="match status" value="1"/>
</dbReference>
<dbReference type="Proteomes" id="UP000306477">
    <property type="component" value="Unassembled WGS sequence"/>
</dbReference>
<keyword evidence="4" id="KW-1185">Reference proteome</keyword>
<evidence type="ECO:0000313" key="3">
    <source>
        <dbReference type="EMBL" id="THE11177.1"/>
    </source>
</evidence>
<dbReference type="SMART" id="SM00052">
    <property type="entry name" value="EAL"/>
    <property type="match status" value="1"/>
</dbReference>
<dbReference type="InterPro" id="IPR029787">
    <property type="entry name" value="Nucleotide_cyclase"/>
</dbReference>
<dbReference type="InterPro" id="IPR043128">
    <property type="entry name" value="Rev_trsase/Diguanyl_cyclase"/>
</dbReference>
<dbReference type="InterPro" id="IPR001633">
    <property type="entry name" value="EAL_dom"/>
</dbReference>
<feature type="domain" description="GGDEF" evidence="2">
    <location>
        <begin position="182"/>
        <end position="314"/>
    </location>
</feature>
<dbReference type="STRING" id="1033734.GCA_000285535_00870"/>
<dbReference type="InterPro" id="IPR000160">
    <property type="entry name" value="GGDEF_dom"/>
</dbReference>